<organism evidence="2 3">
    <name type="scientific">Loa loa</name>
    <name type="common">Eye worm</name>
    <name type="synonym">Filaria loa</name>
    <dbReference type="NCBI Taxonomy" id="7209"/>
    <lineage>
        <taxon>Eukaryota</taxon>
        <taxon>Metazoa</taxon>
        <taxon>Ecdysozoa</taxon>
        <taxon>Nematoda</taxon>
        <taxon>Chromadorea</taxon>
        <taxon>Rhabditida</taxon>
        <taxon>Spirurina</taxon>
        <taxon>Spiruromorpha</taxon>
        <taxon>Filarioidea</taxon>
        <taxon>Onchocercidae</taxon>
        <taxon>Loa</taxon>
    </lineage>
</organism>
<feature type="compositionally biased region" description="Basic and acidic residues" evidence="1">
    <location>
        <begin position="66"/>
        <end position="78"/>
    </location>
</feature>
<name>A0A1I7VTW4_LOALO</name>
<feature type="region of interest" description="Disordered" evidence="1">
    <location>
        <begin position="249"/>
        <end position="272"/>
    </location>
</feature>
<reference evidence="2" key="1">
    <citation type="submission" date="2012-04" db="EMBL/GenBank/DDBJ databases">
        <title>The Genome Sequence of Loa loa.</title>
        <authorList>
            <consortium name="The Broad Institute Genome Sequencing Platform"/>
            <consortium name="Broad Institute Genome Sequencing Center for Infectious Disease"/>
            <person name="Nutman T.B."/>
            <person name="Fink D.L."/>
            <person name="Russ C."/>
            <person name="Young S."/>
            <person name="Zeng Q."/>
            <person name="Gargeya S."/>
            <person name="Alvarado L."/>
            <person name="Berlin A."/>
            <person name="Chapman S.B."/>
            <person name="Chen Z."/>
            <person name="Freedman E."/>
            <person name="Gellesch M."/>
            <person name="Goldberg J."/>
            <person name="Griggs A."/>
            <person name="Gujja S."/>
            <person name="Heilman E.R."/>
            <person name="Heiman D."/>
            <person name="Howarth C."/>
            <person name="Mehta T."/>
            <person name="Neiman D."/>
            <person name="Pearson M."/>
            <person name="Roberts A."/>
            <person name="Saif S."/>
            <person name="Shea T."/>
            <person name="Shenoy N."/>
            <person name="Sisk P."/>
            <person name="Stolte C."/>
            <person name="Sykes S."/>
            <person name="White J."/>
            <person name="Yandava C."/>
            <person name="Haas B."/>
            <person name="Henn M.R."/>
            <person name="Nusbaum C."/>
            <person name="Birren B."/>
        </authorList>
    </citation>
    <scope>NUCLEOTIDE SEQUENCE [LARGE SCALE GENOMIC DNA]</scope>
</reference>
<keyword evidence="2" id="KW-1185">Reference proteome</keyword>
<proteinExistence type="predicted"/>
<feature type="compositionally biased region" description="Polar residues" evidence="1">
    <location>
        <begin position="249"/>
        <end position="262"/>
    </location>
</feature>
<feature type="compositionally biased region" description="Polar residues" evidence="1">
    <location>
        <begin position="35"/>
        <end position="44"/>
    </location>
</feature>
<feature type="compositionally biased region" description="Basic and acidic residues" evidence="1">
    <location>
        <begin position="107"/>
        <end position="117"/>
    </location>
</feature>
<sequence>MSFMPSGNVQPPKPGQYPKSLDSNPHKSPLPPQSVSPTVSTTITDKIAKEIELLPASTAKTPSQKTKKDEKLSTEKHSQQTGEVEVEDDEEPQIRQRETDISVSNEKQLDEWKERKSKEKRKSKTAEKRKSEKSADQKYPQTTSTPIPKRYHHQVHPDNVHKWISRIACSTSPIPYFSPNKRILLIPEPSTEELDDKNNEEKDEENNDSLDTTGTDMPEKMPNSLSHPNTMLETDVEISGIMEESTPITPMYTTPISASINAPPNGAENIAENPKEKILWKLPDKRAEARLNRTLENPW</sequence>
<dbReference type="WBParaSite" id="EN70_6213">
    <property type="protein sequence ID" value="EN70_6213"/>
    <property type="gene ID" value="EN70_6213"/>
</dbReference>
<evidence type="ECO:0000313" key="3">
    <source>
        <dbReference type="WBParaSite" id="EN70_6213"/>
    </source>
</evidence>
<dbReference type="AlphaFoldDB" id="A0A1I7VTW4"/>
<dbReference type="Proteomes" id="UP000095285">
    <property type="component" value="Unassembled WGS sequence"/>
</dbReference>
<feature type="region of interest" description="Disordered" evidence="1">
    <location>
        <begin position="187"/>
        <end position="229"/>
    </location>
</feature>
<reference evidence="3" key="2">
    <citation type="submission" date="2016-11" db="UniProtKB">
        <authorList>
            <consortium name="WormBaseParasite"/>
        </authorList>
    </citation>
    <scope>IDENTIFICATION</scope>
</reference>
<accession>A0A1I7VTW4</accession>
<protein>
    <submittedName>
        <fullName evidence="3">Uncharacterized protein</fullName>
    </submittedName>
</protein>
<feature type="region of interest" description="Disordered" evidence="1">
    <location>
        <begin position="1"/>
        <end position="154"/>
    </location>
</feature>
<evidence type="ECO:0000313" key="2">
    <source>
        <dbReference type="Proteomes" id="UP000095285"/>
    </source>
</evidence>
<feature type="compositionally biased region" description="Basic and acidic residues" evidence="1">
    <location>
        <begin position="124"/>
        <end position="136"/>
    </location>
</feature>
<evidence type="ECO:0000256" key="1">
    <source>
        <dbReference type="SAM" id="MobiDB-lite"/>
    </source>
</evidence>